<organism evidence="1 2">
    <name type="scientific">Tranquillimonas alkanivorans</name>
    <dbReference type="NCBI Taxonomy" id="441119"/>
    <lineage>
        <taxon>Bacteria</taxon>
        <taxon>Pseudomonadati</taxon>
        <taxon>Pseudomonadota</taxon>
        <taxon>Alphaproteobacteria</taxon>
        <taxon>Rhodobacterales</taxon>
        <taxon>Roseobacteraceae</taxon>
        <taxon>Tranquillimonas</taxon>
    </lineage>
</organism>
<keyword evidence="2" id="KW-1185">Reference proteome</keyword>
<dbReference type="EMBL" id="FOXA01000007">
    <property type="protein sequence ID" value="SFP51816.1"/>
    <property type="molecule type" value="Genomic_DNA"/>
</dbReference>
<proteinExistence type="predicted"/>
<name>A0A1I5R179_9RHOB</name>
<gene>
    <name evidence="1" type="ORF">SAMN04488047_107202</name>
</gene>
<dbReference type="SUPFAM" id="SSF52540">
    <property type="entry name" value="P-loop containing nucleoside triphosphate hydrolases"/>
    <property type="match status" value="1"/>
</dbReference>
<dbReference type="AlphaFoldDB" id="A0A1I5R179"/>
<dbReference type="Proteomes" id="UP000199356">
    <property type="component" value="Unassembled WGS sequence"/>
</dbReference>
<sequence>MTRSIARLGRAFGLSALLPPYGATVAYRRVSGRARLVEFLGPPAVGKSTLLREIARRGGFGGVQPEALAYTDVPLDPVEVRLIESYVVGRLRPYERMDWRALEGSMRYLDRQIGYLKQDVRLRRLGGEILLDETGIFRKFRMQILELAEQGQPEHMAFLSGLLRDRLLVCLVAEPKAVYARAKERMKSSRSHRTRHGHRPQEEFEAAIAANLAGQQRYVAALSQVPEARFLRLDGTRPVGELADEVLDALDR</sequence>
<dbReference type="RefSeq" id="WP_093421601.1">
    <property type="nucleotide sequence ID" value="NZ_FOXA01000007.1"/>
</dbReference>
<dbReference type="OrthoDB" id="193997at2"/>
<evidence type="ECO:0000313" key="1">
    <source>
        <dbReference type="EMBL" id="SFP51816.1"/>
    </source>
</evidence>
<protein>
    <submittedName>
        <fullName evidence="1">AAA domain-containing protein</fullName>
    </submittedName>
</protein>
<accession>A0A1I5R179</accession>
<evidence type="ECO:0000313" key="2">
    <source>
        <dbReference type="Proteomes" id="UP000199356"/>
    </source>
</evidence>
<dbReference type="Gene3D" id="3.40.50.300">
    <property type="entry name" value="P-loop containing nucleotide triphosphate hydrolases"/>
    <property type="match status" value="1"/>
</dbReference>
<dbReference type="InterPro" id="IPR027417">
    <property type="entry name" value="P-loop_NTPase"/>
</dbReference>
<reference evidence="1 2" key="1">
    <citation type="submission" date="2016-10" db="EMBL/GenBank/DDBJ databases">
        <authorList>
            <person name="de Groot N.N."/>
        </authorList>
    </citation>
    <scope>NUCLEOTIDE SEQUENCE [LARGE SCALE GENOMIC DNA]</scope>
    <source>
        <strain evidence="1 2">DSM 19547</strain>
    </source>
</reference>